<proteinExistence type="predicted"/>
<comment type="caution">
    <text evidence="1">The sequence shown here is derived from an EMBL/GenBank/DDBJ whole genome shotgun (WGS) entry which is preliminary data.</text>
</comment>
<accession>A0A397U0N5</accession>
<reference evidence="1 2" key="1">
    <citation type="submission" date="2018-06" db="EMBL/GenBank/DDBJ databases">
        <title>Comparative genomics reveals the genomic features of Rhizophagus irregularis, R. cerebriforme, R. diaphanum and Gigaspora rosea, and their symbiotic lifestyle signature.</title>
        <authorList>
            <person name="Morin E."/>
            <person name="San Clemente H."/>
            <person name="Chen E.C.H."/>
            <person name="De La Providencia I."/>
            <person name="Hainaut M."/>
            <person name="Kuo A."/>
            <person name="Kohler A."/>
            <person name="Murat C."/>
            <person name="Tang N."/>
            <person name="Roy S."/>
            <person name="Loubradou J."/>
            <person name="Henrissat B."/>
            <person name="Grigoriev I.V."/>
            <person name="Corradi N."/>
            <person name="Roux C."/>
            <person name="Martin F.M."/>
        </authorList>
    </citation>
    <scope>NUCLEOTIDE SEQUENCE [LARGE SCALE GENOMIC DNA]</scope>
    <source>
        <strain evidence="1 2">DAOM 194757</strain>
    </source>
</reference>
<sequence>MPKHKEYTISLLSRGTWDESLHFGPYCHNWWLPWPIDKANKIIPLYPIRLSFKTLVILNEREFITEVVQSNSIFGLCPGYICKCGKVQSKICKSATIAIYKIYCNIFKTKAKFSGPEVLEFDKAIITSKLLSDLPFCLYNFQFENLRIWIISIGRSNEITTNLVGPGFKSAFIYQYNKSRALFFQEIKKNHCKVTIFYGSSIFVDFIDQNPDLVWAKIGILRRYNGNQLFGLTNQYTKYLIQTAQLPSCSLDEWRNKEIMTNNEIDDWEFRAWKAMLKYVGCSDITPYEKNQLKVFLLRQCSNIIRIMDFYSSSFGLGLPLQTVIKVLCPSYITLDLLYQHPHPHTLQILFGVLFANP</sequence>
<keyword evidence="2" id="KW-1185">Reference proteome</keyword>
<name>A0A397U0N5_9GLOM</name>
<evidence type="ECO:0000313" key="1">
    <source>
        <dbReference type="EMBL" id="RIB03812.1"/>
    </source>
</evidence>
<dbReference type="AlphaFoldDB" id="A0A397U0N5"/>
<gene>
    <name evidence="1" type="ORF">C2G38_2224012</name>
</gene>
<organism evidence="1 2">
    <name type="scientific">Gigaspora rosea</name>
    <dbReference type="NCBI Taxonomy" id="44941"/>
    <lineage>
        <taxon>Eukaryota</taxon>
        <taxon>Fungi</taxon>
        <taxon>Fungi incertae sedis</taxon>
        <taxon>Mucoromycota</taxon>
        <taxon>Glomeromycotina</taxon>
        <taxon>Glomeromycetes</taxon>
        <taxon>Diversisporales</taxon>
        <taxon>Gigasporaceae</taxon>
        <taxon>Gigaspora</taxon>
    </lineage>
</organism>
<protein>
    <submittedName>
        <fullName evidence="1">Uncharacterized protein</fullName>
    </submittedName>
</protein>
<dbReference type="Proteomes" id="UP000266673">
    <property type="component" value="Unassembled WGS sequence"/>
</dbReference>
<evidence type="ECO:0000313" key="2">
    <source>
        <dbReference type="Proteomes" id="UP000266673"/>
    </source>
</evidence>
<dbReference type="EMBL" id="QKWP01002318">
    <property type="protein sequence ID" value="RIB03812.1"/>
    <property type="molecule type" value="Genomic_DNA"/>
</dbReference>